<keyword evidence="3" id="KW-0732">Signal</keyword>
<dbReference type="EMBL" id="SMRU01000015">
    <property type="protein sequence ID" value="TDF94556.1"/>
    <property type="molecule type" value="Genomic_DNA"/>
</dbReference>
<sequence>MRLLAKGVAALAAVALLAGCGANASGTSNDSGKTTVTWWTINQSSPSADAALDKIITDFEAANPDIKIERTARAVDAHKDALRTAIGTSAAPDIYNYWAGPGLGGELVKANASADLTDYYKQYNWQDRFTGAALNPVTQYGGFQGVPWKLNGEALYYNKALFAKAGITKLPTTLDELNDTAAKLKAAGITPIEFGGTVNWHLMRLLDTFLEGYCGSAKFDQLVTNKANWGKEDCVTKSFTNLATWSKDYLNPGFIGINNDESSALFYNGKAAMALEGDWFDKNISDQKVNMNDFGVFPLPTGTGRLYGFEEAEYISKDSPHKDAAAKFLDYLTSTKVQQEVLGTFATQSVNKAVTPKAGGDALSTSWDSIFKDAKGLYMNNDQNLSLSSTTEYWRIQNLVATGGMAPDQAGAEFQKFLDSNN</sequence>
<dbReference type="OrthoDB" id="3256840at2"/>
<feature type="signal peptide" evidence="3">
    <location>
        <begin position="1"/>
        <end position="24"/>
    </location>
</feature>
<keyword evidence="2" id="KW-0813">Transport</keyword>
<dbReference type="RefSeq" id="WP_133204751.1">
    <property type="nucleotide sequence ID" value="NZ_SMRU01000015.1"/>
</dbReference>
<evidence type="ECO:0000313" key="4">
    <source>
        <dbReference type="EMBL" id="TDF94556.1"/>
    </source>
</evidence>
<proteinExistence type="inferred from homology"/>
<evidence type="ECO:0000256" key="3">
    <source>
        <dbReference type="SAM" id="SignalP"/>
    </source>
</evidence>
<comment type="caution">
    <text evidence="4">The sequence shown here is derived from an EMBL/GenBank/DDBJ whole genome shotgun (WGS) entry which is preliminary data.</text>
</comment>
<protein>
    <submittedName>
        <fullName evidence="4">Extracellular solute-binding protein</fullName>
    </submittedName>
</protein>
<dbReference type="Gene3D" id="3.40.190.10">
    <property type="entry name" value="Periplasmic binding protein-like II"/>
    <property type="match status" value="2"/>
</dbReference>
<evidence type="ECO:0000256" key="1">
    <source>
        <dbReference type="ARBA" id="ARBA00008520"/>
    </source>
</evidence>
<dbReference type="SUPFAM" id="SSF53850">
    <property type="entry name" value="Periplasmic binding protein-like II"/>
    <property type="match status" value="1"/>
</dbReference>
<dbReference type="PANTHER" id="PTHR43649:SF29">
    <property type="entry name" value="OSMOPROTECTIVE COMPOUNDS-BINDING PROTEIN GGTB"/>
    <property type="match status" value="1"/>
</dbReference>
<dbReference type="InterPro" id="IPR050490">
    <property type="entry name" value="Bact_solute-bd_prot1"/>
</dbReference>
<dbReference type="PROSITE" id="PS51257">
    <property type="entry name" value="PROKAR_LIPOPROTEIN"/>
    <property type="match status" value="1"/>
</dbReference>
<gene>
    <name evidence="4" type="ORF">E1809_13450</name>
</gene>
<reference evidence="4 5" key="1">
    <citation type="submission" date="2019-03" db="EMBL/GenBank/DDBJ databases">
        <title>Whole genome sequence of Arthrobacter sp JH1-1.</title>
        <authorList>
            <person name="Trinh H.N."/>
        </authorList>
    </citation>
    <scope>NUCLEOTIDE SEQUENCE [LARGE SCALE GENOMIC DNA]</scope>
    <source>
        <strain evidence="4 5">JH1-1</strain>
    </source>
</reference>
<dbReference type="Proteomes" id="UP000295511">
    <property type="component" value="Unassembled WGS sequence"/>
</dbReference>
<dbReference type="AlphaFoldDB" id="A0A4R5KGV2"/>
<evidence type="ECO:0000313" key="5">
    <source>
        <dbReference type="Proteomes" id="UP000295511"/>
    </source>
</evidence>
<evidence type="ECO:0000256" key="2">
    <source>
        <dbReference type="ARBA" id="ARBA00022448"/>
    </source>
</evidence>
<keyword evidence="5" id="KW-1185">Reference proteome</keyword>
<organism evidence="4 5">
    <name type="scientific">Arthrobacter terricola</name>
    <dbReference type="NCBI Taxonomy" id="2547396"/>
    <lineage>
        <taxon>Bacteria</taxon>
        <taxon>Bacillati</taxon>
        <taxon>Actinomycetota</taxon>
        <taxon>Actinomycetes</taxon>
        <taxon>Micrococcales</taxon>
        <taxon>Micrococcaceae</taxon>
        <taxon>Arthrobacter</taxon>
    </lineage>
</organism>
<name>A0A4R5KGV2_9MICC</name>
<dbReference type="InterPro" id="IPR006059">
    <property type="entry name" value="SBP"/>
</dbReference>
<feature type="chain" id="PRO_5020853370" evidence="3">
    <location>
        <begin position="25"/>
        <end position="422"/>
    </location>
</feature>
<dbReference type="Pfam" id="PF01547">
    <property type="entry name" value="SBP_bac_1"/>
    <property type="match status" value="1"/>
</dbReference>
<comment type="similarity">
    <text evidence="1">Belongs to the bacterial solute-binding protein 1 family.</text>
</comment>
<accession>A0A4R5KGV2</accession>
<dbReference type="PANTHER" id="PTHR43649">
    <property type="entry name" value="ARABINOSE-BINDING PROTEIN-RELATED"/>
    <property type="match status" value="1"/>
</dbReference>